<organism evidence="1 2">
    <name type="scientific">Geosporobacter subterraneus DSM 17957</name>
    <dbReference type="NCBI Taxonomy" id="1121919"/>
    <lineage>
        <taxon>Bacteria</taxon>
        <taxon>Bacillati</taxon>
        <taxon>Bacillota</taxon>
        <taxon>Clostridia</taxon>
        <taxon>Peptostreptococcales</taxon>
        <taxon>Thermotaleaceae</taxon>
        <taxon>Geosporobacter</taxon>
    </lineage>
</organism>
<sequence>MKLINGKRHLIQTIYSLITRQQIKKILLNGILDTEVIRVITDEVSTREKPSDIRFLVPNLRGQKLSNLQKSNLLVGKLRASIKCKAKFILLDDHVIFFSGSESDKTHHLGERDMAVLCENNMEISKTLLDSFENNWDNGVILHM</sequence>
<dbReference type="RefSeq" id="WP_110942152.1">
    <property type="nucleotide sequence ID" value="NZ_FQZV01000049.1"/>
</dbReference>
<reference evidence="2" key="1">
    <citation type="submission" date="2016-11" db="EMBL/GenBank/DDBJ databases">
        <authorList>
            <person name="Varghese N."/>
            <person name="Submissions S."/>
        </authorList>
    </citation>
    <scope>NUCLEOTIDE SEQUENCE [LARGE SCALE GENOMIC DNA]</scope>
    <source>
        <strain evidence="2">DSM 17957</strain>
    </source>
</reference>
<evidence type="ECO:0008006" key="3">
    <source>
        <dbReference type="Google" id="ProtNLM"/>
    </source>
</evidence>
<dbReference type="Proteomes" id="UP000184536">
    <property type="component" value="Unassembled WGS sequence"/>
</dbReference>
<dbReference type="EMBL" id="FQZV01000049">
    <property type="protein sequence ID" value="SHJ87735.1"/>
    <property type="molecule type" value="Genomic_DNA"/>
</dbReference>
<proteinExistence type="predicted"/>
<evidence type="ECO:0000313" key="2">
    <source>
        <dbReference type="Proteomes" id="UP000184536"/>
    </source>
</evidence>
<dbReference type="STRING" id="1121919.SAMN02745975_03113"/>
<accession>A0A1M6MW76</accession>
<protein>
    <recommendedName>
        <fullName evidence="3">PLD-like domain-containing protein</fullName>
    </recommendedName>
</protein>
<gene>
    <name evidence="1" type="ORF">SAMN02745975_03113</name>
</gene>
<name>A0A1M6MW76_9FIRM</name>
<dbReference type="Gene3D" id="3.30.870.10">
    <property type="entry name" value="Endonuclease Chain A"/>
    <property type="match status" value="1"/>
</dbReference>
<dbReference type="AlphaFoldDB" id="A0A1M6MW76"/>
<keyword evidence="2" id="KW-1185">Reference proteome</keyword>
<evidence type="ECO:0000313" key="1">
    <source>
        <dbReference type="EMBL" id="SHJ87735.1"/>
    </source>
</evidence>